<name>A0A367LEE5_9HYPO</name>
<accession>A0A367LEE5</accession>
<dbReference type="EMBL" id="LKCN02000007">
    <property type="protein sequence ID" value="RCI12602.1"/>
    <property type="molecule type" value="Genomic_DNA"/>
</dbReference>
<evidence type="ECO:0000256" key="2">
    <source>
        <dbReference type="ARBA" id="ARBA00023128"/>
    </source>
</evidence>
<proteinExistence type="predicted"/>
<feature type="non-terminal residue" evidence="3">
    <location>
        <position position="643"/>
    </location>
</feature>
<evidence type="ECO:0000313" key="3">
    <source>
        <dbReference type="EMBL" id="RCI12602.1"/>
    </source>
</evidence>
<dbReference type="GO" id="GO:0005739">
    <property type="term" value="C:mitochondrion"/>
    <property type="evidence" value="ECO:0007669"/>
    <property type="project" value="UniProtKB-SubCell"/>
</dbReference>
<evidence type="ECO:0000256" key="1">
    <source>
        <dbReference type="ARBA" id="ARBA00004173"/>
    </source>
</evidence>
<evidence type="ECO:0000313" key="4">
    <source>
        <dbReference type="Proteomes" id="UP000253664"/>
    </source>
</evidence>
<organism evidence="3 4">
    <name type="scientific">Ophiocordyceps polyrhachis-furcata BCC 54312</name>
    <dbReference type="NCBI Taxonomy" id="1330021"/>
    <lineage>
        <taxon>Eukaryota</taxon>
        <taxon>Fungi</taxon>
        <taxon>Dikarya</taxon>
        <taxon>Ascomycota</taxon>
        <taxon>Pezizomycotina</taxon>
        <taxon>Sordariomycetes</taxon>
        <taxon>Hypocreomycetidae</taxon>
        <taxon>Hypocreales</taxon>
        <taxon>Ophiocordycipitaceae</taxon>
        <taxon>Ophiocordyceps</taxon>
    </lineage>
</organism>
<comment type="caution">
    <text evidence="3">The sequence shown here is derived from an EMBL/GenBank/DDBJ whole genome shotgun (WGS) entry which is preliminary data.</text>
</comment>
<keyword evidence="4" id="KW-1185">Reference proteome</keyword>
<dbReference type="Proteomes" id="UP000253664">
    <property type="component" value="Unassembled WGS sequence"/>
</dbReference>
<dbReference type="AlphaFoldDB" id="A0A367LEE5"/>
<evidence type="ECO:0008006" key="5">
    <source>
        <dbReference type="Google" id="ProtNLM"/>
    </source>
</evidence>
<sequence>EIRIELYSGLRVEYYSTKRGLAIRQRVLAALPAIIAPYSSGTILTLVNNPPIDRNLIFFPNSLLLSGSIIRDCFYITIFNSSNRLISFKRKEKISDPVPPVNIPDPIPNIPEIEGECGVKICTLNYDLASKVKQLVDSLPKLIGFASFPFRQPLLRSLAQRLPRTVYDYFLLQTRKSYHYAARYIDDIVIFSDTPEDYIKYLLAVFNLFVSINLSLSALKSFLAYPLVKILGYYINGFFLINTQSRVKALRDIEFLSIFRSDLSDRCDTLFPASHNGSNYCRNAKHLCSVKDENPMPPLLEEKDAFYDITNALCSNAALIRYIPGAFNILADLLSRLLLKAAPEKGNRELEDIWEDNINTDYVLIASEAIIKPNTENYKVDRILNIRKIKRGKGIARTEYLTTRTANVFPTITILIPKILNYYPITTICRRILLLVAKRVKLRQLPLPPLPYCYPAKADLHCRCNFYGAYALLEVAKDCIKGLDLAELNEIKKVLDILNYWDCLRKIEKIALEAIEKETTTLNALLLFGRTLARRSTTSAPTPTLVLSTPKRRRPAITPATPLNTLRKETAKSNPPADDTINTIPAVAINYLVSNASSLIEGITIDVNPGSIPLYNILHLVTTPPTNIAKELYGFKGIPNPMP</sequence>
<dbReference type="InterPro" id="IPR043502">
    <property type="entry name" value="DNA/RNA_pol_sf"/>
</dbReference>
<dbReference type="InterPro" id="IPR043128">
    <property type="entry name" value="Rev_trsase/Diguanyl_cyclase"/>
</dbReference>
<comment type="subcellular location">
    <subcellularLocation>
        <location evidence="1">Mitochondrion</location>
    </subcellularLocation>
</comment>
<feature type="non-terminal residue" evidence="3">
    <location>
        <position position="1"/>
    </location>
</feature>
<gene>
    <name evidence="3" type="ORF">L249_1022</name>
</gene>
<dbReference type="Gene3D" id="3.30.70.270">
    <property type="match status" value="1"/>
</dbReference>
<dbReference type="OrthoDB" id="5106181at2759"/>
<keyword evidence="2" id="KW-0496">Mitochondrion</keyword>
<protein>
    <recommendedName>
        <fullName evidence="5">Reverse transcriptase domain-containing protein</fullName>
    </recommendedName>
</protein>
<dbReference type="SUPFAM" id="SSF56672">
    <property type="entry name" value="DNA/RNA polymerases"/>
    <property type="match status" value="1"/>
</dbReference>
<reference evidence="3 4" key="1">
    <citation type="journal article" date="2015" name="BMC Genomics">
        <title>Insights from the genome of Ophiocordyceps polyrhachis-furcata to pathogenicity and host specificity in insect fungi.</title>
        <authorList>
            <person name="Wichadakul D."/>
            <person name="Kobmoo N."/>
            <person name="Ingsriswang S."/>
            <person name="Tangphatsornruang S."/>
            <person name="Chantasingh D."/>
            <person name="Luangsa-ard J.J."/>
            <person name="Eurwilaichitr L."/>
        </authorList>
    </citation>
    <scope>NUCLEOTIDE SEQUENCE [LARGE SCALE GENOMIC DNA]</scope>
    <source>
        <strain evidence="3 4">BCC 54312</strain>
    </source>
</reference>